<keyword evidence="4" id="KW-1185">Reference proteome</keyword>
<dbReference type="InterPro" id="IPR036047">
    <property type="entry name" value="F-box-like_dom_sf"/>
</dbReference>
<accession>A0ABC9GE93</accession>
<dbReference type="Pfam" id="PF08268">
    <property type="entry name" value="FBA_3"/>
    <property type="match status" value="1"/>
</dbReference>
<dbReference type="InterPro" id="IPR017451">
    <property type="entry name" value="F-box-assoc_interact_dom"/>
</dbReference>
<evidence type="ECO:0000259" key="1">
    <source>
        <dbReference type="Pfam" id="PF00646"/>
    </source>
</evidence>
<dbReference type="NCBIfam" id="TIGR01640">
    <property type="entry name" value="F_box_assoc_1"/>
    <property type="match status" value="1"/>
</dbReference>
<dbReference type="EMBL" id="OZ075119">
    <property type="protein sequence ID" value="CAL5092802.1"/>
    <property type="molecule type" value="Genomic_DNA"/>
</dbReference>
<name>A0ABC9GE93_9POAL</name>
<dbReference type="Gene3D" id="1.20.1280.50">
    <property type="match status" value="1"/>
</dbReference>
<sequence length="445" mass="50093">MRLRSGRLVGSDEKRRRTLATAIPDDLLIYEVLIHLHAKSLARCRCRCVCRFWRAAIAGAAFVHRHLQLSRARPPSSMLSIPREIDAAGDDCATSSEISFHRLPLLLPPAHAHAQPPPGASAITDTEFIFEKAWSDGITRHIIPNYCDGLVAIATATDTVFVCNPATREFVVLPPGTHNELAELLRLHSGVPVLPVALGFDQWRNRYVIARYFYKKDGEASFNEATGEWSQHCYVGHEVFTLGGGGSWEVTEYPPQAAGIQSRPVCTRRGIYWHAADEPQLVRFGLRERAFAVVPRPPTGWNRAGDDMADLDGKLCYVHADSEAATFRVWLTDDEHDGPDELRWSLRFCIKFLYLPDDPDPDVIHHMRPVISVGDKVLSAATGKYYPCLLWAATMSDEEQEAVHFHHGLQYQRPDGSKYMAQSEDFMHHVLPYFESLVSLTSYNY</sequence>
<evidence type="ECO:0000259" key="2">
    <source>
        <dbReference type="Pfam" id="PF08268"/>
    </source>
</evidence>
<evidence type="ECO:0008006" key="5">
    <source>
        <dbReference type="Google" id="ProtNLM"/>
    </source>
</evidence>
<dbReference type="InterPro" id="IPR013187">
    <property type="entry name" value="F-box-assoc_dom_typ3"/>
</dbReference>
<evidence type="ECO:0000313" key="3">
    <source>
        <dbReference type="EMBL" id="CAL5092802.1"/>
    </source>
</evidence>
<dbReference type="Pfam" id="PF00646">
    <property type="entry name" value="F-box"/>
    <property type="match status" value="1"/>
</dbReference>
<feature type="domain" description="F-box associated beta-propeller type 3" evidence="2">
    <location>
        <begin position="142"/>
        <end position="336"/>
    </location>
</feature>
<reference evidence="3" key="1">
    <citation type="submission" date="2024-10" db="EMBL/GenBank/DDBJ databases">
        <authorList>
            <person name="Ryan C."/>
        </authorList>
    </citation>
    <scope>NUCLEOTIDE SEQUENCE [LARGE SCALE GENOMIC DNA]</scope>
</reference>
<dbReference type="PANTHER" id="PTHR31672">
    <property type="entry name" value="BNACNNG10540D PROTEIN"/>
    <property type="match status" value="1"/>
</dbReference>
<gene>
    <name evidence="3" type="ORF">URODEC1_LOCUS115084</name>
</gene>
<proteinExistence type="predicted"/>
<dbReference type="AlphaFoldDB" id="A0ABC9GE93"/>
<dbReference type="PANTHER" id="PTHR31672:SF13">
    <property type="entry name" value="F-BOX PROTEIN CPR30-LIKE"/>
    <property type="match status" value="1"/>
</dbReference>
<organism evidence="3 4">
    <name type="scientific">Urochloa decumbens</name>
    <dbReference type="NCBI Taxonomy" id="240449"/>
    <lineage>
        <taxon>Eukaryota</taxon>
        <taxon>Viridiplantae</taxon>
        <taxon>Streptophyta</taxon>
        <taxon>Embryophyta</taxon>
        <taxon>Tracheophyta</taxon>
        <taxon>Spermatophyta</taxon>
        <taxon>Magnoliopsida</taxon>
        <taxon>Liliopsida</taxon>
        <taxon>Poales</taxon>
        <taxon>Poaceae</taxon>
        <taxon>PACMAD clade</taxon>
        <taxon>Panicoideae</taxon>
        <taxon>Panicodae</taxon>
        <taxon>Paniceae</taxon>
        <taxon>Melinidinae</taxon>
        <taxon>Urochloa</taxon>
    </lineage>
</organism>
<dbReference type="Proteomes" id="UP001497457">
    <property type="component" value="Chromosome 9rd"/>
</dbReference>
<dbReference type="InterPro" id="IPR001810">
    <property type="entry name" value="F-box_dom"/>
</dbReference>
<evidence type="ECO:0000313" key="4">
    <source>
        <dbReference type="Proteomes" id="UP001497457"/>
    </source>
</evidence>
<feature type="domain" description="F-box" evidence="1">
    <location>
        <begin position="26"/>
        <end position="58"/>
    </location>
</feature>
<protein>
    <recommendedName>
        <fullName evidence="5">F-box domain-containing protein</fullName>
    </recommendedName>
</protein>
<dbReference type="InterPro" id="IPR050796">
    <property type="entry name" value="SCF_F-box_component"/>
</dbReference>
<dbReference type="SUPFAM" id="SSF81383">
    <property type="entry name" value="F-box domain"/>
    <property type="match status" value="1"/>
</dbReference>